<organism evidence="3 4">
    <name type="scientific">Flavimaribacter sediminis</name>
    <dbReference type="NCBI Taxonomy" id="2865987"/>
    <lineage>
        <taxon>Bacteria</taxon>
        <taxon>Pseudomonadati</taxon>
        <taxon>Pseudomonadota</taxon>
        <taxon>Alphaproteobacteria</taxon>
        <taxon>Hyphomicrobiales</taxon>
        <taxon>Rhizobiaceae</taxon>
        <taxon>Flavimaribacter</taxon>
    </lineage>
</organism>
<dbReference type="Gene3D" id="3.90.1300.10">
    <property type="entry name" value="Amidase signature (AS) domain"/>
    <property type="match status" value="1"/>
</dbReference>
<comment type="caution">
    <text evidence="3">The sequence shown here is derived from an EMBL/GenBank/DDBJ whole genome shotgun (WGS) entry which is preliminary data.</text>
</comment>
<dbReference type="SUPFAM" id="SSF75304">
    <property type="entry name" value="Amidase signature (AS) enzymes"/>
    <property type="match status" value="1"/>
</dbReference>
<dbReference type="PANTHER" id="PTHR11895:SF7">
    <property type="entry name" value="GLUTAMYL-TRNA(GLN) AMIDOTRANSFERASE SUBUNIT A, MITOCHONDRIAL"/>
    <property type="match status" value="1"/>
</dbReference>
<name>A0AAE2ZMP9_9HYPH</name>
<dbReference type="InterPro" id="IPR023631">
    <property type="entry name" value="Amidase_dom"/>
</dbReference>
<protein>
    <submittedName>
        <fullName evidence="3">Amidase</fullName>
    </submittedName>
</protein>
<keyword evidence="4" id="KW-1185">Reference proteome</keyword>
<reference evidence="3" key="1">
    <citation type="submission" date="2021-08" db="EMBL/GenBank/DDBJ databases">
        <title>Hoeflea bacterium WL0058 sp. nov., isolated from the sediment.</title>
        <authorList>
            <person name="Wang L."/>
            <person name="Zhang D."/>
        </authorList>
    </citation>
    <scope>NUCLEOTIDE SEQUENCE</scope>
    <source>
        <strain evidence="3">WL0058</strain>
    </source>
</reference>
<dbReference type="EMBL" id="JAICBX010000002">
    <property type="protein sequence ID" value="MBW8637345.1"/>
    <property type="molecule type" value="Genomic_DNA"/>
</dbReference>
<proteinExistence type="inferred from homology"/>
<gene>
    <name evidence="3" type="ORF">K1W69_09110</name>
</gene>
<evidence type="ECO:0000313" key="4">
    <source>
        <dbReference type="Proteomes" id="UP001196509"/>
    </source>
</evidence>
<dbReference type="PANTHER" id="PTHR11895">
    <property type="entry name" value="TRANSAMIDASE"/>
    <property type="match status" value="1"/>
</dbReference>
<accession>A0AAE2ZMP9</accession>
<evidence type="ECO:0000256" key="1">
    <source>
        <dbReference type="ARBA" id="ARBA00009199"/>
    </source>
</evidence>
<comment type="similarity">
    <text evidence="1">Belongs to the amidase family.</text>
</comment>
<evidence type="ECO:0000259" key="2">
    <source>
        <dbReference type="Pfam" id="PF01425"/>
    </source>
</evidence>
<dbReference type="Pfam" id="PF01425">
    <property type="entry name" value="Amidase"/>
    <property type="match status" value="1"/>
</dbReference>
<sequence length="480" mass="51611">MAPVTESLVREYSEADGLELGERVRKGEVSPEELVEAAIVNIEKLNPALNAVIHKLYDMGRAEAAAIDRQSPFAGVPYLLKELATAWEGAPNTNSSRYLKDVIADSDAEVVKRIKKAGFVLVGKSNAPENGWSISTEPELYGATVNPWNEQVTAGGSSGGSCAAVASHMVPIAESSDAAGSIRVPASCCGVLGLKPSRGRITLAPVADVWHGGAYFLCNSRTVRDTAAYLDAVAGALPGDPYTPPTPERSWLDLSQVAPEKLRIGFSVTPPDGRSVDPEVKAVLMETVRVLDGAGHTVEEHDLPIDGDAAWQIYTHMSCVQTAAIFEWLSAVVGRPVTKDDVEPVTWAIIERGRATSGIRHISDVEGVRQIGRQIAMDLDPYDIFLTPSLTQLPRPVGYYDMSEPDIDKYNAKWTDAMFEFPFNMSGQPAMSLPLGQSSSGIPIGVQAVGRYGDEATILALATLLEAEMPWKDRRPPVCA</sequence>
<evidence type="ECO:0000313" key="3">
    <source>
        <dbReference type="EMBL" id="MBW8637345.1"/>
    </source>
</evidence>
<feature type="domain" description="Amidase" evidence="2">
    <location>
        <begin position="33"/>
        <end position="459"/>
    </location>
</feature>
<dbReference type="InterPro" id="IPR000120">
    <property type="entry name" value="Amidase"/>
</dbReference>
<dbReference type="GO" id="GO:0003824">
    <property type="term" value="F:catalytic activity"/>
    <property type="evidence" value="ECO:0007669"/>
    <property type="project" value="InterPro"/>
</dbReference>
<dbReference type="Proteomes" id="UP001196509">
    <property type="component" value="Unassembled WGS sequence"/>
</dbReference>
<dbReference type="RefSeq" id="WP_220228056.1">
    <property type="nucleotide sequence ID" value="NZ_JAICBX010000002.1"/>
</dbReference>
<dbReference type="InterPro" id="IPR036928">
    <property type="entry name" value="AS_sf"/>
</dbReference>
<dbReference type="AlphaFoldDB" id="A0AAE2ZMP9"/>